<dbReference type="InterPro" id="IPR011664">
    <property type="entry name" value="Abi_system_AbiD/AbiF-like"/>
</dbReference>
<gene>
    <name evidence="1" type="ORF">NCTC13336_01805</name>
</gene>
<accession>A0A377R2D1</accession>
<dbReference type="OrthoDB" id="9813050at2"/>
<keyword evidence="2" id="KW-1185">Reference proteome</keyword>
<evidence type="ECO:0000313" key="2">
    <source>
        <dbReference type="Proteomes" id="UP000254293"/>
    </source>
</evidence>
<dbReference type="RefSeq" id="WP_115308786.1">
    <property type="nucleotide sequence ID" value="NZ_CP091516.1"/>
</dbReference>
<sequence>MLTLTDEIQEALSTERFAPYLSQCGNNFDAACELYIWNMAVSGAFFPWLNMVEIVLRNRIHFALSAVHGSRWVWQHGFINTLPKPKQGFNPRDELAAVGKKYGKTQQTGKVIADLNFAFWQQMLKKNQLHTLWNKHLSAAFPNLDLAKTTDANRQTLYDHIEQIRKLRNRIAHHEPIHERDLSGDLDSILYVLGAAHSQDFIGWLKRSLPFHFAETSYIEILLQNKP</sequence>
<proteinExistence type="predicted"/>
<dbReference type="Pfam" id="PF07751">
    <property type="entry name" value="Abi_2"/>
    <property type="match status" value="1"/>
</dbReference>
<reference evidence="1 2" key="1">
    <citation type="submission" date="2018-06" db="EMBL/GenBank/DDBJ databases">
        <authorList>
            <consortium name="Pathogen Informatics"/>
            <person name="Doyle S."/>
        </authorList>
    </citation>
    <scope>NUCLEOTIDE SEQUENCE [LARGE SCALE GENOMIC DNA]</scope>
    <source>
        <strain evidence="1 2">NCTC13336</strain>
    </source>
</reference>
<dbReference type="Proteomes" id="UP000254293">
    <property type="component" value="Unassembled WGS sequence"/>
</dbReference>
<dbReference type="AlphaFoldDB" id="A0A377R2D1"/>
<name>A0A377R2D1_9NEIS</name>
<protein>
    <submittedName>
        <fullName evidence="1">Abi-like protein</fullName>
    </submittedName>
</protein>
<organism evidence="1 2">
    <name type="scientific">Kingella potus</name>
    <dbReference type="NCBI Taxonomy" id="265175"/>
    <lineage>
        <taxon>Bacteria</taxon>
        <taxon>Pseudomonadati</taxon>
        <taxon>Pseudomonadota</taxon>
        <taxon>Betaproteobacteria</taxon>
        <taxon>Neisseriales</taxon>
        <taxon>Neisseriaceae</taxon>
        <taxon>Kingella</taxon>
    </lineage>
</organism>
<dbReference type="EMBL" id="UGJJ01000002">
    <property type="protein sequence ID" value="STR02917.1"/>
    <property type="molecule type" value="Genomic_DNA"/>
</dbReference>
<evidence type="ECO:0000313" key="1">
    <source>
        <dbReference type="EMBL" id="STR02917.1"/>
    </source>
</evidence>